<dbReference type="RefSeq" id="WP_301664228.1">
    <property type="nucleotide sequence ID" value="NZ_VCYH01000005.1"/>
</dbReference>
<gene>
    <name evidence="1" type="ORF">FGU65_09335</name>
</gene>
<dbReference type="EMBL" id="VCYH01000005">
    <property type="protein sequence ID" value="MDN7025087.1"/>
    <property type="molecule type" value="Genomic_DNA"/>
</dbReference>
<accession>A0ABT8MAX2</accession>
<proteinExistence type="predicted"/>
<evidence type="ECO:0008006" key="3">
    <source>
        <dbReference type="Google" id="ProtNLM"/>
    </source>
</evidence>
<reference evidence="1" key="1">
    <citation type="submission" date="2019-05" db="EMBL/GenBank/DDBJ databases">
        <title>Methanoculleus sp. FWC-SCC1, a methanogenic archaeon isolated from deep marine cold seep.</title>
        <authorList>
            <person name="Chen Y.-W."/>
            <person name="Chen S.-C."/>
            <person name="Teng N.-H."/>
            <person name="Lai M.-C."/>
        </authorList>
    </citation>
    <scope>NUCLEOTIDE SEQUENCE</scope>
    <source>
        <strain evidence="1">FWC-SCC1</strain>
    </source>
</reference>
<organism evidence="1 2">
    <name type="scientific">Methanoculleus frigidifontis</name>
    <dbReference type="NCBI Taxonomy" id="2584085"/>
    <lineage>
        <taxon>Archaea</taxon>
        <taxon>Methanobacteriati</taxon>
        <taxon>Methanobacteriota</taxon>
        <taxon>Stenosarchaea group</taxon>
        <taxon>Methanomicrobia</taxon>
        <taxon>Methanomicrobiales</taxon>
        <taxon>Methanomicrobiaceae</taxon>
        <taxon>Methanoculleus</taxon>
    </lineage>
</organism>
<comment type="caution">
    <text evidence="1">The sequence shown here is derived from an EMBL/GenBank/DDBJ whole genome shotgun (WGS) entry which is preliminary data.</text>
</comment>
<evidence type="ECO:0000313" key="1">
    <source>
        <dbReference type="EMBL" id="MDN7025087.1"/>
    </source>
</evidence>
<keyword evidence="2" id="KW-1185">Reference proteome</keyword>
<name>A0ABT8MAX2_9EURY</name>
<protein>
    <recommendedName>
        <fullName evidence="3">HEAT repeat domain-containing protein</fullName>
    </recommendedName>
</protein>
<dbReference type="Proteomes" id="UP001168338">
    <property type="component" value="Unassembled WGS sequence"/>
</dbReference>
<evidence type="ECO:0000313" key="2">
    <source>
        <dbReference type="Proteomes" id="UP001168338"/>
    </source>
</evidence>
<sequence length="525" mass="59129">MGFDLIEDHLPESVITWIITDIWDLLEEYPDSRDAVLALEALNDAIGERDEAIAALMSYVVITESSIATLRMARQLMLSGEEEKAKDLLLEIIRRKGGGSSLGQLCALLASARLNDEEAFAGTWRRLVEEYDLKEPFSVEELIRSPDTYTLLGDLPFREQIEGLEYLFSYRIHENREAETFALVHNLRTYLENVQFQVHVQIKRGGIIRCLPALPVVKAISDGSIEVAEKIFLRYDPVSDDALFEKIDEDIERIRLSGKKAIVLSEIAHWSFDPVQPVDEILSTVRRHSGGDDEPIIEMLDLISTELPVETARELLSALLAAHPDDRCLIECLFEVLTSGCRYNEALAIAERYPFLKQDGDAFDELTLNALDSSDKEAVFLFLLGRMKERRMLTRYPDLFEMALALDRMDDVSALREVFAAEKVPAGLHLLNALDRLKKKDVKGGMALIERAKASGLPEGLALMIPARALMSAGYPKRVVGLCEKMLKKTLLPPEEIYPLLIRAYRDLGRESEAHAAEALFEALR</sequence>